<evidence type="ECO:0000256" key="7">
    <source>
        <dbReference type="SAM" id="MobiDB-lite"/>
    </source>
</evidence>
<gene>
    <name evidence="8" type="ORF">LWI28_022342</name>
</gene>
<comment type="subcellular location">
    <subcellularLocation>
        <location evidence="1">Secreted</location>
    </subcellularLocation>
</comment>
<evidence type="ECO:0000256" key="4">
    <source>
        <dbReference type="ARBA" id="ARBA00022702"/>
    </source>
</evidence>
<dbReference type="AlphaFoldDB" id="A0AAD5NQL0"/>
<evidence type="ECO:0008006" key="10">
    <source>
        <dbReference type="Google" id="ProtNLM"/>
    </source>
</evidence>
<keyword evidence="3" id="KW-0964">Secreted</keyword>
<accession>A0AAD5NQL0</accession>
<comment type="caution">
    <text evidence="8">The sequence shown here is derived from an EMBL/GenBank/DDBJ whole genome shotgun (WGS) entry which is preliminary data.</text>
</comment>
<keyword evidence="6" id="KW-1015">Disulfide bond</keyword>
<evidence type="ECO:0000256" key="5">
    <source>
        <dbReference type="ARBA" id="ARBA00022729"/>
    </source>
</evidence>
<dbReference type="GO" id="GO:0005179">
    <property type="term" value="F:hormone activity"/>
    <property type="evidence" value="ECO:0007669"/>
    <property type="project" value="UniProtKB-KW"/>
</dbReference>
<dbReference type="GO" id="GO:0005576">
    <property type="term" value="C:extracellular region"/>
    <property type="evidence" value="ECO:0007669"/>
    <property type="project" value="UniProtKB-SubCell"/>
</dbReference>
<keyword evidence="5" id="KW-0732">Signal</keyword>
<evidence type="ECO:0000256" key="1">
    <source>
        <dbReference type="ARBA" id="ARBA00004613"/>
    </source>
</evidence>
<name>A0AAD5NQL0_ACENE</name>
<reference evidence="8" key="2">
    <citation type="submission" date="2023-02" db="EMBL/GenBank/DDBJ databases">
        <authorList>
            <person name="Swenson N.G."/>
            <person name="Wegrzyn J.L."/>
            <person name="Mcevoy S.L."/>
        </authorList>
    </citation>
    <scope>NUCLEOTIDE SEQUENCE</scope>
    <source>
        <strain evidence="8">91603</strain>
        <tissue evidence="8">Leaf</tissue>
    </source>
</reference>
<evidence type="ECO:0000256" key="2">
    <source>
        <dbReference type="ARBA" id="ARBA00009178"/>
    </source>
</evidence>
<dbReference type="Proteomes" id="UP001064489">
    <property type="component" value="Chromosome 8"/>
</dbReference>
<dbReference type="InterPro" id="IPR008801">
    <property type="entry name" value="RALF"/>
</dbReference>
<protein>
    <recommendedName>
        <fullName evidence="10">Rapid ALkalinization Factor</fullName>
    </recommendedName>
</protein>
<evidence type="ECO:0000256" key="3">
    <source>
        <dbReference type="ARBA" id="ARBA00022525"/>
    </source>
</evidence>
<comment type="similarity">
    <text evidence="2">Belongs to the plant rapid alkalinization factor (RALF) family.</text>
</comment>
<evidence type="ECO:0000313" key="9">
    <source>
        <dbReference type="Proteomes" id="UP001064489"/>
    </source>
</evidence>
<evidence type="ECO:0000313" key="8">
    <source>
        <dbReference type="EMBL" id="KAI9174757.1"/>
    </source>
</evidence>
<keyword evidence="9" id="KW-1185">Reference proteome</keyword>
<keyword evidence="4" id="KW-0372">Hormone</keyword>
<organism evidence="8 9">
    <name type="scientific">Acer negundo</name>
    <name type="common">Box elder</name>
    <dbReference type="NCBI Taxonomy" id="4023"/>
    <lineage>
        <taxon>Eukaryota</taxon>
        <taxon>Viridiplantae</taxon>
        <taxon>Streptophyta</taxon>
        <taxon>Embryophyta</taxon>
        <taxon>Tracheophyta</taxon>
        <taxon>Spermatophyta</taxon>
        <taxon>Magnoliopsida</taxon>
        <taxon>eudicotyledons</taxon>
        <taxon>Gunneridae</taxon>
        <taxon>Pentapetalae</taxon>
        <taxon>rosids</taxon>
        <taxon>malvids</taxon>
        <taxon>Sapindales</taxon>
        <taxon>Sapindaceae</taxon>
        <taxon>Hippocastanoideae</taxon>
        <taxon>Acereae</taxon>
        <taxon>Acer</taxon>
    </lineage>
</organism>
<evidence type="ECO:0000256" key="6">
    <source>
        <dbReference type="ARBA" id="ARBA00023157"/>
    </source>
</evidence>
<sequence>MRNGLVDKASTKKAGGGGSAGDSEAETPLLGEFDSLLLVRISSFFDGDNAVFSVSTVTSGKGGRFEKQKQGELRRANNLVDEVRKYKQQNLMTGNGIPAPEVMAVDDPKMGADYGSKQGARAIGPSSVVILSGLNERSGLGSKAQLREPDGVGDMGINIILSDEGIGPSGVGPWHLEDKKESNMKSWILCLALVSLVVTNQVQVGAARSIDPAVLDPCKLSGGSAPGCGGGQNKQANKYSRGCSSIHRCCQS</sequence>
<dbReference type="Pfam" id="PF05498">
    <property type="entry name" value="RALF"/>
    <property type="match status" value="1"/>
</dbReference>
<dbReference type="GO" id="GO:0040008">
    <property type="term" value="P:regulation of growth"/>
    <property type="evidence" value="ECO:0007669"/>
    <property type="project" value="UniProtKB-ARBA"/>
</dbReference>
<dbReference type="EMBL" id="JAJSOW010000103">
    <property type="protein sequence ID" value="KAI9174757.1"/>
    <property type="molecule type" value="Genomic_DNA"/>
</dbReference>
<feature type="region of interest" description="Disordered" evidence="7">
    <location>
        <begin position="1"/>
        <end position="26"/>
    </location>
</feature>
<proteinExistence type="inferred from homology"/>
<reference evidence="8" key="1">
    <citation type="journal article" date="2022" name="Plant J.">
        <title>Strategies of tolerance reflected in two North American maple genomes.</title>
        <authorList>
            <person name="McEvoy S.L."/>
            <person name="Sezen U.U."/>
            <person name="Trouern-Trend A."/>
            <person name="McMahon S.M."/>
            <person name="Schaberg P.G."/>
            <person name="Yang J."/>
            <person name="Wegrzyn J.L."/>
            <person name="Swenson N.G."/>
        </authorList>
    </citation>
    <scope>NUCLEOTIDE SEQUENCE</scope>
    <source>
        <strain evidence="8">91603</strain>
    </source>
</reference>